<comment type="caution">
    <text evidence="1">The sequence shown here is derived from an EMBL/GenBank/DDBJ whole genome shotgun (WGS) entry which is preliminary data.</text>
</comment>
<protein>
    <submittedName>
        <fullName evidence="1">Uncharacterized protein</fullName>
    </submittedName>
</protein>
<dbReference type="Proteomes" id="UP000299794">
    <property type="component" value="Unassembled WGS sequence"/>
</dbReference>
<name>A0A4P5Z995_PLAAG</name>
<proteinExistence type="predicted"/>
<organism evidence="1 2">
    <name type="scientific">Planktothrix agardhii CCAP 1459/11A</name>
    <dbReference type="NCBI Taxonomy" id="282420"/>
    <lineage>
        <taxon>Bacteria</taxon>
        <taxon>Bacillati</taxon>
        <taxon>Cyanobacteriota</taxon>
        <taxon>Cyanophyceae</taxon>
        <taxon>Oscillatoriophycideae</taxon>
        <taxon>Oscillatoriales</taxon>
        <taxon>Microcoleaceae</taxon>
        <taxon>Planktothrix</taxon>
    </lineage>
</organism>
<dbReference type="EMBL" id="BJCD01000028">
    <property type="protein sequence ID" value="GDZ92600.1"/>
    <property type="molecule type" value="Genomic_DNA"/>
</dbReference>
<evidence type="ECO:0000313" key="2">
    <source>
        <dbReference type="Proteomes" id="UP000299794"/>
    </source>
</evidence>
<evidence type="ECO:0000313" key="1">
    <source>
        <dbReference type="EMBL" id="GDZ92600.1"/>
    </source>
</evidence>
<gene>
    <name evidence="1" type="ORF">PA905_02960</name>
</gene>
<dbReference type="AlphaFoldDB" id="A0A4P5Z995"/>
<reference evidence="2" key="1">
    <citation type="submission" date="2019-02" db="EMBL/GenBank/DDBJ databases">
        <title>Draft genome sequence of Planktothrix agardhii NIES-905.</title>
        <authorList>
            <person name="Yamaguchi H."/>
            <person name="Suzuki S."/>
            <person name="Kawachi M."/>
        </authorList>
    </citation>
    <scope>NUCLEOTIDE SEQUENCE [LARGE SCALE GENOMIC DNA]</scope>
    <source>
        <strain evidence="2">CCAP 1459/11A</strain>
    </source>
</reference>
<dbReference type="RefSeq" id="WP_201799612.1">
    <property type="nucleotide sequence ID" value="NZ_BJCD01000028.1"/>
</dbReference>
<accession>A0A4P5Z995</accession>
<sequence length="49" mass="5723">MIRLHIIAEGQTEEEFINTILTEHLGYFNISTDVHCITTKRTKTIYNNV</sequence>